<comment type="catalytic activity">
    <reaction evidence="4">
        <text>3-amino-2-oxopropyl phosphate + 1-deoxy-D-xylulose 5-phosphate = pyridoxine 5'-phosphate + phosphate + 2 H2O + H(+)</text>
        <dbReference type="Rhea" id="RHEA:15265"/>
        <dbReference type="ChEBI" id="CHEBI:15377"/>
        <dbReference type="ChEBI" id="CHEBI:15378"/>
        <dbReference type="ChEBI" id="CHEBI:43474"/>
        <dbReference type="ChEBI" id="CHEBI:57279"/>
        <dbReference type="ChEBI" id="CHEBI:57792"/>
        <dbReference type="ChEBI" id="CHEBI:58589"/>
        <dbReference type="EC" id="2.6.99.2"/>
    </reaction>
</comment>
<keyword evidence="2 4" id="KW-0808">Transferase</keyword>
<evidence type="ECO:0000256" key="2">
    <source>
        <dbReference type="ARBA" id="ARBA00022679"/>
    </source>
</evidence>
<comment type="similarity">
    <text evidence="4">Belongs to the PNP synthase family.</text>
</comment>
<evidence type="ECO:0000313" key="7">
    <source>
        <dbReference type="Proteomes" id="UP001434737"/>
    </source>
</evidence>
<name>A0ABZ3F4E3_9HELI</name>
<feature type="binding site" evidence="4">
    <location>
        <position position="19"/>
    </location>
    <ligand>
        <name>3-amino-2-oxopropyl phosphate</name>
        <dbReference type="ChEBI" id="CHEBI:57279"/>
    </ligand>
</feature>
<feature type="active site" description="Proton acceptor" evidence="4">
    <location>
        <position position="44"/>
    </location>
</feature>
<evidence type="ECO:0000256" key="1">
    <source>
        <dbReference type="ARBA" id="ARBA00022490"/>
    </source>
</evidence>
<dbReference type="InterPro" id="IPR004569">
    <property type="entry name" value="PyrdxlP_synth_PdxJ"/>
</dbReference>
<keyword evidence="7" id="KW-1185">Reference proteome</keyword>
<feature type="active site" description="Proton acceptor" evidence="4">
    <location>
        <position position="71"/>
    </location>
</feature>
<comment type="subunit">
    <text evidence="4">Homooctamer; tetramer of dimers.</text>
</comment>
<comment type="pathway">
    <text evidence="4">Cofactor biosynthesis; pyridoxine 5'-phosphate biosynthesis; pyridoxine 5'-phosphate from D-erythrose 4-phosphate: step 5/5.</text>
</comment>
<reference evidence="6 7" key="1">
    <citation type="submission" date="2024-02" db="EMBL/GenBank/DDBJ databases">
        <title>Genome and pathogenicity analysis of Helicobacter mastomyrinus isolated from mice.</title>
        <authorList>
            <person name="Zhu L."/>
        </authorList>
    </citation>
    <scope>NUCLEOTIDE SEQUENCE [LARGE SCALE GENOMIC DNA]</scope>
    <source>
        <strain evidence="6 7">Hm-17</strain>
    </source>
</reference>
<dbReference type="NCBIfam" id="TIGR00559">
    <property type="entry name" value="pdxJ"/>
    <property type="match status" value="1"/>
</dbReference>
<feature type="binding site" evidence="4">
    <location>
        <begin position="10"/>
        <end position="11"/>
    </location>
    <ligand>
        <name>1-deoxy-D-xylulose 5-phosphate</name>
        <dbReference type="ChEBI" id="CHEBI:57792"/>
    </ligand>
</feature>
<evidence type="ECO:0000313" key="6">
    <source>
        <dbReference type="EMBL" id="XAM17259.1"/>
    </source>
</evidence>
<accession>A0ABZ3F4E3</accession>
<proteinExistence type="inferred from homology"/>
<dbReference type="NCBIfam" id="NF003627">
    <property type="entry name" value="PRK05265.1-5"/>
    <property type="match status" value="1"/>
</dbReference>
<dbReference type="Pfam" id="PF03740">
    <property type="entry name" value="PdxJ"/>
    <property type="match status" value="1"/>
</dbReference>
<protein>
    <recommendedName>
        <fullName evidence="4 5">Pyridoxine 5'-phosphate synthase</fullName>
        <shortName evidence="4">PNP synthase</shortName>
        <ecNumber evidence="4 5">2.6.99.2</ecNumber>
    </recommendedName>
</protein>
<dbReference type="SUPFAM" id="SSF63892">
    <property type="entry name" value="Pyridoxine 5'-phosphate synthase"/>
    <property type="match status" value="1"/>
</dbReference>
<feature type="binding site" evidence="4">
    <location>
        <position position="46"/>
    </location>
    <ligand>
        <name>1-deoxy-D-xylulose 5-phosphate</name>
        <dbReference type="ChEBI" id="CHEBI:57792"/>
    </ligand>
</feature>
<dbReference type="Proteomes" id="UP001434737">
    <property type="component" value="Chromosome"/>
</dbReference>
<feature type="binding site" evidence="4">
    <location>
        <position position="51"/>
    </location>
    <ligand>
        <name>1-deoxy-D-xylulose 5-phosphate</name>
        <dbReference type="ChEBI" id="CHEBI:57792"/>
    </ligand>
</feature>
<feature type="active site" description="Proton donor" evidence="4">
    <location>
        <position position="219"/>
    </location>
</feature>
<organism evidence="6 7">
    <name type="scientific">Helicobacter mastomyrinus</name>
    <dbReference type="NCBI Taxonomy" id="287948"/>
    <lineage>
        <taxon>Bacteria</taxon>
        <taxon>Pseudomonadati</taxon>
        <taxon>Campylobacterota</taxon>
        <taxon>Epsilonproteobacteria</taxon>
        <taxon>Campylobacterales</taxon>
        <taxon>Helicobacteraceae</taxon>
        <taxon>Helicobacter</taxon>
    </lineage>
</organism>
<dbReference type="EC" id="2.6.99.2" evidence="4 5"/>
<dbReference type="RefSeq" id="WP_300447207.1">
    <property type="nucleotide sequence ID" value="NZ_CP145316.1"/>
</dbReference>
<keyword evidence="3 4" id="KW-0664">Pyridoxine biosynthesis</keyword>
<dbReference type="EMBL" id="CP145316">
    <property type="protein sequence ID" value="XAM17259.1"/>
    <property type="molecule type" value="Genomic_DNA"/>
</dbReference>
<evidence type="ECO:0000256" key="3">
    <source>
        <dbReference type="ARBA" id="ARBA00023096"/>
    </source>
</evidence>
<dbReference type="PANTHER" id="PTHR30456:SF0">
    <property type="entry name" value="PYRIDOXINE 5'-PHOSPHATE SYNTHASE"/>
    <property type="match status" value="1"/>
</dbReference>
<feature type="binding site" evidence="4">
    <location>
        <begin position="241"/>
        <end position="242"/>
    </location>
    <ligand>
        <name>3-amino-2-oxopropyl phosphate</name>
        <dbReference type="ChEBI" id="CHEBI:57279"/>
    </ligand>
</feature>
<dbReference type="Gene3D" id="3.20.20.70">
    <property type="entry name" value="Aldolase class I"/>
    <property type="match status" value="1"/>
</dbReference>
<keyword evidence="1 4" id="KW-0963">Cytoplasm</keyword>
<gene>
    <name evidence="4" type="primary">pdxJ</name>
    <name evidence="6" type="ORF">V3I05_06085</name>
</gene>
<dbReference type="InterPro" id="IPR036130">
    <property type="entry name" value="Pyridoxine-5'_phos_synth"/>
</dbReference>
<feature type="binding site" evidence="4">
    <location>
        <position position="101"/>
    </location>
    <ligand>
        <name>1-deoxy-D-xylulose 5-phosphate</name>
        <dbReference type="ChEBI" id="CHEBI:57792"/>
    </ligand>
</feature>
<comment type="function">
    <text evidence="4">Catalyzes the complicated ring closure reaction between the two acyclic compounds 1-deoxy-D-xylulose-5-phosphate (DXP) and 3-amino-2-oxopropyl phosphate (1-amino-acetone-3-phosphate or AAP) to form pyridoxine 5'-phosphate (PNP) and inorganic phosphate.</text>
</comment>
<dbReference type="InterPro" id="IPR013785">
    <property type="entry name" value="Aldolase_TIM"/>
</dbReference>
<sequence>MRVKLGVNIDHIATLREARAIYEPDVLEAVFVAKNAGANQITLHLREDRRHIHDSDVKRIVQSSPLPVNIESALDEKIIDYLCALKPHRITLVPEKREEITTEGGLDIEAHYNSIRESIKAFESVGIASALFIDPKKESIFLARELGANAVELHTGRYANLHLMAYSNLAHTHHCIADINLPRNELFNEIRISLENIAHCAILATSSAEVRTMECFAGHGLNYQNVGAITAIPHISELNIGHSIIARAVFVGLERAIIQMREAMCQK</sequence>
<dbReference type="HAMAP" id="MF_00279">
    <property type="entry name" value="PdxJ"/>
    <property type="match status" value="1"/>
</dbReference>
<dbReference type="PANTHER" id="PTHR30456">
    <property type="entry name" value="PYRIDOXINE 5'-PHOSPHATE SYNTHASE"/>
    <property type="match status" value="1"/>
</dbReference>
<feature type="binding site" evidence="4">
    <location>
        <position position="220"/>
    </location>
    <ligand>
        <name>3-amino-2-oxopropyl phosphate</name>
        <dbReference type="ChEBI" id="CHEBI:57279"/>
    </ligand>
</feature>
<feature type="site" description="Transition state stabilizer" evidence="4">
    <location>
        <position position="152"/>
    </location>
</feature>
<feature type="binding site" evidence="4">
    <location>
        <position position="8"/>
    </location>
    <ligand>
        <name>3-amino-2-oxopropyl phosphate</name>
        <dbReference type="ChEBI" id="CHEBI:57279"/>
    </ligand>
</feature>
<evidence type="ECO:0000256" key="4">
    <source>
        <dbReference type="HAMAP-Rule" id="MF_00279"/>
    </source>
</evidence>
<comment type="subcellular location">
    <subcellularLocation>
        <location evidence="4">Cytoplasm</location>
    </subcellularLocation>
</comment>
<dbReference type="NCBIfam" id="NF003625">
    <property type="entry name" value="PRK05265.1-3"/>
    <property type="match status" value="1"/>
</dbReference>
<evidence type="ECO:0000256" key="5">
    <source>
        <dbReference type="NCBIfam" id="TIGR00559"/>
    </source>
</evidence>
<dbReference type="GO" id="GO:0033856">
    <property type="term" value="F:pyridoxine 5'-phosphate synthase activity"/>
    <property type="evidence" value="ECO:0007669"/>
    <property type="project" value="UniProtKB-EC"/>
</dbReference>
<dbReference type="CDD" id="cd00003">
    <property type="entry name" value="PNPsynthase"/>
    <property type="match status" value="1"/>
</dbReference>